<proteinExistence type="predicted"/>
<evidence type="ECO:0000256" key="1">
    <source>
        <dbReference type="SAM" id="SignalP"/>
    </source>
</evidence>
<feature type="chain" id="PRO_5042836755" description="Secreted protein" evidence="1">
    <location>
        <begin position="23"/>
        <end position="128"/>
    </location>
</feature>
<accession>A0AAN8EY42</accession>
<keyword evidence="3" id="KW-1185">Reference proteome</keyword>
<keyword evidence="1" id="KW-0732">Signal</keyword>
<comment type="caution">
    <text evidence="2">The sequence shown here is derived from an EMBL/GenBank/DDBJ whole genome shotgun (WGS) entry which is preliminary data.</text>
</comment>
<reference evidence="2 3" key="1">
    <citation type="submission" date="2019-10" db="EMBL/GenBank/DDBJ databases">
        <title>Assembly and Annotation for the nematode Trichostrongylus colubriformis.</title>
        <authorList>
            <person name="Martin J."/>
        </authorList>
    </citation>
    <scope>NUCLEOTIDE SEQUENCE [LARGE SCALE GENOMIC DNA]</scope>
    <source>
        <strain evidence="2">G859</strain>
        <tissue evidence="2">Whole worm</tissue>
    </source>
</reference>
<protein>
    <recommendedName>
        <fullName evidence="4">Secreted protein</fullName>
    </recommendedName>
</protein>
<name>A0AAN8EY42_TRICO</name>
<dbReference type="AlphaFoldDB" id="A0AAN8EY42"/>
<dbReference type="Proteomes" id="UP001331761">
    <property type="component" value="Unassembled WGS sequence"/>
</dbReference>
<evidence type="ECO:0000313" key="3">
    <source>
        <dbReference type="Proteomes" id="UP001331761"/>
    </source>
</evidence>
<organism evidence="2 3">
    <name type="scientific">Trichostrongylus colubriformis</name>
    <name type="common">Black scour worm</name>
    <dbReference type="NCBI Taxonomy" id="6319"/>
    <lineage>
        <taxon>Eukaryota</taxon>
        <taxon>Metazoa</taxon>
        <taxon>Ecdysozoa</taxon>
        <taxon>Nematoda</taxon>
        <taxon>Chromadorea</taxon>
        <taxon>Rhabditida</taxon>
        <taxon>Rhabditina</taxon>
        <taxon>Rhabditomorpha</taxon>
        <taxon>Strongyloidea</taxon>
        <taxon>Trichostrongylidae</taxon>
        <taxon>Trichostrongylus</taxon>
    </lineage>
</organism>
<evidence type="ECO:0008006" key="4">
    <source>
        <dbReference type="Google" id="ProtNLM"/>
    </source>
</evidence>
<evidence type="ECO:0000313" key="2">
    <source>
        <dbReference type="EMBL" id="KAK5966740.1"/>
    </source>
</evidence>
<sequence length="128" mass="14839">MSTLLLLLPVTMTLCQLHNGGGDPHLPTVVLTGEPRLIARRIWRGMEISDVMRNVQAREPFHLHPVNVHESGNRKEGRPVTVYRKVIRPAKLFYTGEGIVMQQWVGGNDNNERRLFFRELMDETRRRL</sequence>
<gene>
    <name evidence="2" type="ORF">GCK32_000479</name>
</gene>
<feature type="signal peptide" evidence="1">
    <location>
        <begin position="1"/>
        <end position="22"/>
    </location>
</feature>
<dbReference type="EMBL" id="WIXE01023159">
    <property type="protein sequence ID" value="KAK5966740.1"/>
    <property type="molecule type" value="Genomic_DNA"/>
</dbReference>